<keyword evidence="3" id="KW-0175">Coiled coil</keyword>
<dbReference type="PANTHER" id="PTHR44858">
    <property type="entry name" value="TETRATRICOPEPTIDE REPEAT PROTEIN 6"/>
    <property type="match status" value="1"/>
</dbReference>
<evidence type="ECO:0000256" key="4">
    <source>
        <dbReference type="SAM" id="Phobius"/>
    </source>
</evidence>
<dbReference type="SMART" id="SM00028">
    <property type="entry name" value="TPR"/>
    <property type="match status" value="4"/>
</dbReference>
<evidence type="ECO:0000313" key="6">
    <source>
        <dbReference type="Proteomes" id="UP000192468"/>
    </source>
</evidence>
<dbReference type="NCBIfam" id="NF047558">
    <property type="entry name" value="TPR_END_plus"/>
    <property type="match status" value="1"/>
</dbReference>
<dbReference type="InterPro" id="IPR050498">
    <property type="entry name" value="Ycf3"/>
</dbReference>
<organism evidence="5 6">
    <name type="scientific">Clostridium acidisoli DSM 12555</name>
    <dbReference type="NCBI Taxonomy" id="1121291"/>
    <lineage>
        <taxon>Bacteria</taxon>
        <taxon>Bacillati</taxon>
        <taxon>Bacillota</taxon>
        <taxon>Clostridia</taxon>
        <taxon>Eubacteriales</taxon>
        <taxon>Clostridiaceae</taxon>
        <taxon>Clostridium</taxon>
    </lineage>
</organism>
<reference evidence="5 6" key="1">
    <citation type="submission" date="2017-04" db="EMBL/GenBank/DDBJ databases">
        <authorList>
            <person name="Afonso C.L."/>
            <person name="Miller P.J."/>
            <person name="Scott M.A."/>
            <person name="Spackman E."/>
            <person name="Goraichik I."/>
            <person name="Dimitrov K.M."/>
            <person name="Suarez D.L."/>
            <person name="Swayne D.E."/>
        </authorList>
    </citation>
    <scope>NUCLEOTIDE SEQUENCE [LARGE SCALE GENOMIC DNA]</scope>
    <source>
        <strain evidence="5 6">DSM 12555</strain>
    </source>
</reference>
<keyword evidence="4" id="KW-1133">Transmembrane helix</keyword>
<keyword evidence="6" id="KW-1185">Reference proteome</keyword>
<feature type="transmembrane region" description="Helical" evidence="4">
    <location>
        <begin position="12"/>
        <end position="30"/>
    </location>
</feature>
<gene>
    <name evidence="5" type="ORF">SAMN02745134_03634</name>
</gene>
<dbReference type="EMBL" id="FWXH01000028">
    <property type="protein sequence ID" value="SMC28722.1"/>
    <property type="molecule type" value="Genomic_DNA"/>
</dbReference>
<dbReference type="OrthoDB" id="1633926at2"/>
<evidence type="ECO:0000256" key="2">
    <source>
        <dbReference type="ARBA" id="ARBA00022803"/>
    </source>
</evidence>
<sequence length="237" mass="27207">MYKKISLKIRILILSIFCIIGILILVYTAIENKNLKQFKNGINNSKIKKTESMKAENKASKNEIQTIKDEKQKQIDSLTEKGYNDFGAKNYKIAIDEENQAIALDDNNSRAHAVKGIALCYSQLNETNFQSGLQEIDRALQIKPDYGYARFNRALALELYGHYDEALIWYDKALEVDNFVWSYYGKACIYGRKGDVENSVKYLKIAISMQANIKEEARAEEDFANVRDSEAFKELLK</sequence>
<dbReference type="Proteomes" id="UP000192468">
    <property type="component" value="Unassembled WGS sequence"/>
</dbReference>
<dbReference type="SUPFAM" id="SSF48452">
    <property type="entry name" value="TPR-like"/>
    <property type="match status" value="1"/>
</dbReference>
<keyword evidence="4" id="KW-0812">Transmembrane</keyword>
<keyword evidence="2" id="KW-0802">TPR repeat</keyword>
<evidence type="ECO:0000256" key="3">
    <source>
        <dbReference type="SAM" id="Coils"/>
    </source>
</evidence>
<name>A0A1W1XXU8_9CLOT</name>
<dbReference type="Pfam" id="PF13181">
    <property type="entry name" value="TPR_8"/>
    <property type="match status" value="2"/>
</dbReference>
<dbReference type="GO" id="GO:0046813">
    <property type="term" value="P:receptor-mediated virion attachment to host cell"/>
    <property type="evidence" value="ECO:0007669"/>
    <property type="project" value="TreeGrafter"/>
</dbReference>
<evidence type="ECO:0000313" key="5">
    <source>
        <dbReference type="EMBL" id="SMC28722.1"/>
    </source>
</evidence>
<dbReference type="InterPro" id="IPR011990">
    <property type="entry name" value="TPR-like_helical_dom_sf"/>
</dbReference>
<keyword evidence="1" id="KW-0677">Repeat</keyword>
<dbReference type="PANTHER" id="PTHR44858:SF1">
    <property type="entry name" value="UDP-N-ACETYLGLUCOSAMINE--PEPTIDE N-ACETYLGLUCOSAMINYLTRANSFERASE SPINDLY-RELATED"/>
    <property type="match status" value="1"/>
</dbReference>
<evidence type="ECO:0000256" key="1">
    <source>
        <dbReference type="ARBA" id="ARBA00022737"/>
    </source>
</evidence>
<dbReference type="RefSeq" id="WP_084117626.1">
    <property type="nucleotide sequence ID" value="NZ_FWXH01000028.1"/>
</dbReference>
<dbReference type="STRING" id="1121291.SAMN02745134_03634"/>
<dbReference type="AlphaFoldDB" id="A0A1W1XXU8"/>
<accession>A0A1W1XXU8</accession>
<proteinExistence type="predicted"/>
<dbReference type="Gene3D" id="1.25.40.10">
    <property type="entry name" value="Tetratricopeptide repeat domain"/>
    <property type="match status" value="1"/>
</dbReference>
<dbReference type="GO" id="GO:0009279">
    <property type="term" value="C:cell outer membrane"/>
    <property type="evidence" value="ECO:0007669"/>
    <property type="project" value="TreeGrafter"/>
</dbReference>
<dbReference type="InterPro" id="IPR019734">
    <property type="entry name" value="TPR_rpt"/>
</dbReference>
<protein>
    <submittedName>
        <fullName evidence="5">Tetratricopeptide repeat-containing protein</fullName>
    </submittedName>
</protein>
<keyword evidence="4" id="KW-0472">Membrane</keyword>
<feature type="coiled-coil region" evidence="3">
    <location>
        <begin position="50"/>
        <end position="81"/>
    </location>
</feature>